<dbReference type="InterPro" id="IPR041569">
    <property type="entry name" value="AAA_lid_3"/>
</dbReference>
<dbReference type="CDD" id="cd19501">
    <property type="entry name" value="RecA-like_FtsH"/>
    <property type="match status" value="1"/>
</dbReference>
<keyword evidence="7" id="KW-0479">Metal-binding</keyword>
<dbReference type="EnsemblMetazoa" id="CLYHEMT001010.1">
    <property type="protein sequence ID" value="CLYHEMP001010.1"/>
    <property type="gene ID" value="CLYHEMG001010"/>
</dbReference>
<dbReference type="FunFam" id="3.40.50.300:FF:000175">
    <property type="entry name" value="ATP-dependent zinc metalloprotease FTSH 4"/>
    <property type="match status" value="1"/>
</dbReference>
<protein>
    <recommendedName>
        <fullName evidence="15">AAA+ ATPase domain-containing protein</fullName>
    </recommendedName>
</protein>
<dbReference type="RefSeq" id="XP_066912250.1">
    <property type="nucleotide sequence ID" value="XM_067056149.1"/>
</dbReference>
<dbReference type="GO" id="GO:0005524">
    <property type="term" value="F:ATP binding"/>
    <property type="evidence" value="ECO:0007669"/>
    <property type="project" value="UniProtKB-KW"/>
</dbReference>
<dbReference type="Pfam" id="PF01434">
    <property type="entry name" value="Peptidase_M41"/>
    <property type="match status" value="1"/>
</dbReference>
<dbReference type="GO" id="GO:0006515">
    <property type="term" value="P:protein quality control for misfolded or incompletely synthesized proteins"/>
    <property type="evidence" value="ECO:0007669"/>
    <property type="project" value="TreeGrafter"/>
</dbReference>
<organism evidence="16 17">
    <name type="scientific">Clytia hemisphaerica</name>
    <dbReference type="NCBI Taxonomy" id="252671"/>
    <lineage>
        <taxon>Eukaryota</taxon>
        <taxon>Metazoa</taxon>
        <taxon>Cnidaria</taxon>
        <taxon>Hydrozoa</taxon>
        <taxon>Hydroidolina</taxon>
        <taxon>Leptothecata</taxon>
        <taxon>Obeliida</taxon>
        <taxon>Clytiidae</taxon>
        <taxon>Clytia</taxon>
    </lineage>
</organism>
<dbReference type="GeneID" id="136799443"/>
<dbReference type="SUPFAM" id="SSF140990">
    <property type="entry name" value="FtsH protease domain-like"/>
    <property type="match status" value="1"/>
</dbReference>
<dbReference type="Gene3D" id="3.40.50.300">
    <property type="entry name" value="P-loop containing nucleotide triphosphate hydrolases"/>
    <property type="match status" value="1"/>
</dbReference>
<evidence type="ECO:0000256" key="5">
    <source>
        <dbReference type="ARBA" id="ARBA00010550"/>
    </source>
</evidence>
<dbReference type="PANTHER" id="PTHR23076:SF97">
    <property type="entry name" value="ATP-DEPENDENT ZINC METALLOPROTEASE YME1L1"/>
    <property type="match status" value="1"/>
</dbReference>
<reference evidence="16" key="1">
    <citation type="submission" date="2021-01" db="UniProtKB">
        <authorList>
            <consortium name="EnsemblMetazoa"/>
        </authorList>
    </citation>
    <scope>IDENTIFICATION</scope>
</reference>
<dbReference type="InterPro" id="IPR003593">
    <property type="entry name" value="AAA+_ATPase"/>
</dbReference>
<dbReference type="InterPro" id="IPR000642">
    <property type="entry name" value="Peptidase_M41"/>
</dbReference>
<evidence type="ECO:0000256" key="13">
    <source>
        <dbReference type="ARBA" id="ARBA00023128"/>
    </source>
</evidence>
<dbReference type="FunFam" id="1.10.8.60:FF:000001">
    <property type="entry name" value="ATP-dependent zinc metalloprotease FtsH"/>
    <property type="match status" value="1"/>
</dbReference>
<evidence type="ECO:0000313" key="17">
    <source>
        <dbReference type="Proteomes" id="UP000594262"/>
    </source>
</evidence>
<keyword evidence="10" id="KW-0862">Zinc</keyword>
<dbReference type="NCBIfam" id="TIGR01241">
    <property type="entry name" value="FtsH_fam"/>
    <property type="match status" value="1"/>
</dbReference>
<dbReference type="InterPro" id="IPR037219">
    <property type="entry name" value="Peptidase_M41-like"/>
</dbReference>
<dbReference type="Pfam" id="PF00004">
    <property type="entry name" value="AAA"/>
    <property type="match status" value="1"/>
</dbReference>
<dbReference type="InterPro" id="IPR003960">
    <property type="entry name" value="ATPase_AAA_CS"/>
</dbReference>
<dbReference type="InterPro" id="IPR027417">
    <property type="entry name" value="P-loop_NTPase"/>
</dbReference>
<accession>A0A7M5UZU0</accession>
<comment type="cofactor">
    <cofactor evidence="1">
        <name>Zn(2+)</name>
        <dbReference type="ChEBI" id="CHEBI:29105"/>
    </cofactor>
</comment>
<keyword evidence="13" id="KW-0496">Mitochondrion</keyword>
<proteinExistence type="inferred from homology"/>
<keyword evidence="11" id="KW-0067">ATP-binding</keyword>
<dbReference type="InterPro" id="IPR005936">
    <property type="entry name" value="FtsH"/>
</dbReference>
<evidence type="ECO:0000256" key="9">
    <source>
        <dbReference type="ARBA" id="ARBA00022801"/>
    </source>
</evidence>
<keyword evidence="14" id="KW-0472">Membrane</keyword>
<evidence type="ECO:0000256" key="14">
    <source>
        <dbReference type="ARBA" id="ARBA00023136"/>
    </source>
</evidence>
<dbReference type="InterPro" id="IPR003959">
    <property type="entry name" value="ATPase_AAA_core"/>
</dbReference>
<dbReference type="Proteomes" id="UP000594262">
    <property type="component" value="Unplaced"/>
</dbReference>
<evidence type="ECO:0000256" key="1">
    <source>
        <dbReference type="ARBA" id="ARBA00001947"/>
    </source>
</evidence>
<dbReference type="SMART" id="SM00382">
    <property type="entry name" value="AAA"/>
    <property type="match status" value="1"/>
</dbReference>
<name>A0A7M5UZU0_9CNID</name>
<evidence type="ECO:0000256" key="4">
    <source>
        <dbReference type="ARBA" id="ARBA00010044"/>
    </source>
</evidence>
<dbReference type="OrthoDB" id="1413014at2759"/>
<dbReference type="FunFam" id="1.20.58.760:FF:000002">
    <property type="entry name" value="ATP-dependent zinc metalloprotease FtsH"/>
    <property type="match status" value="1"/>
</dbReference>
<evidence type="ECO:0000256" key="8">
    <source>
        <dbReference type="ARBA" id="ARBA00022741"/>
    </source>
</evidence>
<evidence type="ECO:0000256" key="6">
    <source>
        <dbReference type="ARBA" id="ARBA00022670"/>
    </source>
</evidence>
<dbReference type="Gene3D" id="1.20.58.760">
    <property type="entry name" value="Peptidase M41"/>
    <property type="match status" value="1"/>
</dbReference>
<dbReference type="GO" id="GO:0046872">
    <property type="term" value="F:metal ion binding"/>
    <property type="evidence" value="ECO:0007669"/>
    <property type="project" value="UniProtKB-KW"/>
</dbReference>
<comment type="similarity">
    <text evidence="4">In the C-terminal section; belongs to the peptidase M41 family.</text>
</comment>
<evidence type="ECO:0000313" key="16">
    <source>
        <dbReference type="EnsemblMetazoa" id="CLYHEMP001010.1"/>
    </source>
</evidence>
<dbReference type="GO" id="GO:0007005">
    <property type="term" value="P:mitochondrion organization"/>
    <property type="evidence" value="ECO:0007669"/>
    <property type="project" value="TreeGrafter"/>
</dbReference>
<evidence type="ECO:0000256" key="3">
    <source>
        <dbReference type="ARBA" id="ARBA00004370"/>
    </source>
</evidence>
<dbReference type="InterPro" id="IPR048438">
    <property type="entry name" value="Yme1-like_N"/>
</dbReference>
<dbReference type="AlphaFoldDB" id="A0A7M5UZU0"/>
<dbReference type="PANTHER" id="PTHR23076">
    <property type="entry name" value="METALLOPROTEASE M41 FTSH"/>
    <property type="match status" value="1"/>
</dbReference>
<evidence type="ECO:0000256" key="11">
    <source>
        <dbReference type="ARBA" id="ARBA00022840"/>
    </source>
</evidence>
<evidence type="ECO:0000256" key="7">
    <source>
        <dbReference type="ARBA" id="ARBA00022723"/>
    </source>
</evidence>
<dbReference type="SUPFAM" id="SSF52540">
    <property type="entry name" value="P-loop containing nucleoside triphosphate hydrolases"/>
    <property type="match status" value="1"/>
</dbReference>
<keyword evidence="12" id="KW-0482">Metalloprotease</keyword>
<comment type="subcellular location">
    <subcellularLocation>
        <location evidence="3">Membrane</location>
    </subcellularLocation>
    <subcellularLocation>
        <location evidence="2">Mitochondrion</location>
    </subcellularLocation>
</comment>
<dbReference type="Pfam" id="PF17862">
    <property type="entry name" value="AAA_lid_3"/>
    <property type="match status" value="1"/>
</dbReference>
<evidence type="ECO:0000256" key="12">
    <source>
        <dbReference type="ARBA" id="ARBA00023049"/>
    </source>
</evidence>
<dbReference type="GO" id="GO:0004176">
    <property type="term" value="F:ATP-dependent peptidase activity"/>
    <property type="evidence" value="ECO:0007669"/>
    <property type="project" value="InterPro"/>
</dbReference>
<dbReference type="PROSITE" id="PS00674">
    <property type="entry name" value="AAA"/>
    <property type="match status" value="1"/>
</dbReference>
<evidence type="ECO:0000256" key="2">
    <source>
        <dbReference type="ARBA" id="ARBA00004173"/>
    </source>
</evidence>
<evidence type="ECO:0000259" key="15">
    <source>
        <dbReference type="SMART" id="SM00382"/>
    </source>
</evidence>
<dbReference type="EnsemblMetazoa" id="CLYHEMT001010.2">
    <property type="protein sequence ID" value="CLYHEMP001010.2"/>
    <property type="gene ID" value="CLYHEMG001010"/>
</dbReference>
<dbReference type="GO" id="GO:0004222">
    <property type="term" value="F:metalloendopeptidase activity"/>
    <property type="evidence" value="ECO:0007669"/>
    <property type="project" value="InterPro"/>
</dbReference>
<sequence length="751" mass="83499">MFASINGQAQLTSLLNETYTSIGQLKSCLCSRSSRYAKTKIKGKRQERALSSQTLSPTINTFNNQKKYHYVASPSMPKDWFVTVAVPNTQWAHNRNYSQWNVSHTSAETFFKNKVKPVHNGWTKKMLPNYSKGVNPIRWHSMYMSRSRLLALEDAANTQEYNAAAQAEYLKAILPEDPELVIRRYESGRFASNEEAKDIYMKALLVTNRLTAEEATRRFSNQFGSSNTATTGTTNTGWNIFANQGNKPNGTEDQPLHVIMNPKKGSFFKELVPNLLRIGLLVGVVMYGFTYMQTKMLNVSQKEILPDQSEKKFRFTDVQGCDEAKAELQEVVEFLKSPEKFERLGAKLPGGVLLIGPPGTGKTLLARAIAGEADVPFFFASGSEFDEMFVGVGASRVRKLFAAAKERAPCIIFIDELDAIGGTRVTNDHQPYSRMTLNQLLVELDGFDQTEGIIVIGATNFPEILDKALTRPGRFDSKVHVLLPDVRGRKEILNLYLAKSPVAQDVDSGVLARGTPGLSGADLYNLINQAALRAAGLDKELITMDDLEWAKDKIYMGPERKSAVIEEKNRTLVAFHESGHAIVAIFTPDASPVHKATVIPRGSALGYVMQLPEKDELSWSKKQLLAKMDVCMGGRVAEEMIFGEDSITTGASSDMQQATKIARAMVTQYGMSEKVGTVLIDEQQEKLSPELQAVIESEVKRLINEAYNRAKKILSTKAKEHKRLAEGLLKYETLNADELKLVIQGKALENK</sequence>
<dbReference type="GO" id="GO:0016887">
    <property type="term" value="F:ATP hydrolysis activity"/>
    <property type="evidence" value="ECO:0007669"/>
    <property type="project" value="InterPro"/>
</dbReference>
<dbReference type="GO" id="GO:0005743">
    <property type="term" value="C:mitochondrial inner membrane"/>
    <property type="evidence" value="ECO:0007669"/>
    <property type="project" value="TreeGrafter"/>
</dbReference>
<dbReference type="Gene3D" id="1.10.8.60">
    <property type="match status" value="1"/>
</dbReference>
<dbReference type="Pfam" id="PF21232">
    <property type="entry name" value="Yme1-like_N"/>
    <property type="match status" value="1"/>
</dbReference>
<feature type="domain" description="AAA+ ATPase" evidence="15">
    <location>
        <begin position="348"/>
        <end position="485"/>
    </location>
</feature>
<keyword evidence="8" id="KW-0547">Nucleotide-binding</keyword>
<evidence type="ECO:0000256" key="10">
    <source>
        <dbReference type="ARBA" id="ARBA00022833"/>
    </source>
</evidence>
<dbReference type="HAMAP" id="MF_01458">
    <property type="entry name" value="FtsH"/>
    <property type="match status" value="1"/>
</dbReference>
<keyword evidence="9" id="KW-0378">Hydrolase</keyword>
<keyword evidence="17" id="KW-1185">Reference proteome</keyword>
<keyword evidence="6" id="KW-0645">Protease</keyword>
<comment type="similarity">
    <text evidence="5">In the N-terminal section; belongs to the AAA ATPase family.</text>
</comment>